<reference evidence="1" key="1">
    <citation type="submission" date="2014-09" db="EMBL/GenBank/DDBJ databases">
        <authorList>
            <person name="Magalhaes I.L.F."/>
            <person name="Oliveira U."/>
            <person name="Santos F.R."/>
            <person name="Vidigal T.H.D.A."/>
            <person name="Brescovit A.D."/>
            <person name="Santos A.J."/>
        </authorList>
    </citation>
    <scope>NUCLEOTIDE SEQUENCE</scope>
    <source>
        <tissue evidence="1">Shoot tissue taken approximately 20 cm above the soil surface</tissue>
    </source>
</reference>
<dbReference type="AlphaFoldDB" id="A0A0A9HQ63"/>
<dbReference type="EMBL" id="GBRH01160875">
    <property type="protein sequence ID" value="JAE37021.1"/>
    <property type="molecule type" value="Transcribed_RNA"/>
</dbReference>
<organism evidence="1">
    <name type="scientific">Arundo donax</name>
    <name type="common">Giant reed</name>
    <name type="synonym">Donax arundinaceus</name>
    <dbReference type="NCBI Taxonomy" id="35708"/>
    <lineage>
        <taxon>Eukaryota</taxon>
        <taxon>Viridiplantae</taxon>
        <taxon>Streptophyta</taxon>
        <taxon>Embryophyta</taxon>
        <taxon>Tracheophyta</taxon>
        <taxon>Spermatophyta</taxon>
        <taxon>Magnoliopsida</taxon>
        <taxon>Liliopsida</taxon>
        <taxon>Poales</taxon>
        <taxon>Poaceae</taxon>
        <taxon>PACMAD clade</taxon>
        <taxon>Arundinoideae</taxon>
        <taxon>Arundineae</taxon>
        <taxon>Arundo</taxon>
    </lineage>
</organism>
<proteinExistence type="predicted"/>
<reference evidence="1" key="2">
    <citation type="journal article" date="2015" name="Data Brief">
        <title>Shoot transcriptome of the giant reed, Arundo donax.</title>
        <authorList>
            <person name="Barrero R.A."/>
            <person name="Guerrero F.D."/>
            <person name="Moolhuijzen P."/>
            <person name="Goolsby J.A."/>
            <person name="Tidwell J."/>
            <person name="Bellgard S.E."/>
            <person name="Bellgard M.I."/>
        </authorList>
    </citation>
    <scope>NUCLEOTIDE SEQUENCE</scope>
    <source>
        <tissue evidence="1">Shoot tissue taken approximately 20 cm above the soil surface</tissue>
    </source>
</reference>
<accession>A0A0A9HQ63</accession>
<evidence type="ECO:0000313" key="1">
    <source>
        <dbReference type="EMBL" id="JAE37021.1"/>
    </source>
</evidence>
<name>A0A0A9HQ63_ARUDO</name>
<protein>
    <submittedName>
        <fullName evidence="1">Uncharacterized protein</fullName>
    </submittedName>
</protein>
<sequence>MSASVSSRGHRLPPELEAPTLLVLTSAGTSSSWKLPAALPPGPSAGNSAKALVPTGCSCIGGRGMLVTDTGPIDVSGGGGENGTAPVVGALYGYPAPPWWCSMATNFLFQQLQLV</sequence>